<keyword evidence="2" id="KW-0732">Signal</keyword>
<accession>A0AAD6SCM7</accession>
<evidence type="ECO:0000256" key="2">
    <source>
        <dbReference type="SAM" id="SignalP"/>
    </source>
</evidence>
<reference evidence="3" key="1">
    <citation type="submission" date="2023-03" db="EMBL/GenBank/DDBJ databases">
        <title>Massive genome expansion in bonnet fungi (Mycena s.s.) driven by repeated elements and novel gene families across ecological guilds.</title>
        <authorList>
            <consortium name="Lawrence Berkeley National Laboratory"/>
            <person name="Harder C.B."/>
            <person name="Miyauchi S."/>
            <person name="Viragh M."/>
            <person name="Kuo A."/>
            <person name="Thoen E."/>
            <person name="Andreopoulos B."/>
            <person name="Lu D."/>
            <person name="Skrede I."/>
            <person name="Drula E."/>
            <person name="Henrissat B."/>
            <person name="Morin E."/>
            <person name="Kohler A."/>
            <person name="Barry K."/>
            <person name="LaButti K."/>
            <person name="Morin E."/>
            <person name="Salamov A."/>
            <person name="Lipzen A."/>
            <person name="Mereny Z."/>
            <person name="Hegedus B."/>
            <person name="Baldrian P."/>
            <person name="Stursova M."/>
            <person name="Weitz H."/>
            <person name="Taylor A."/>
            <person name="Grigoriev I.V."/>
            <person name="Nagy L.G."/>
            <person name="Martin F."/>
            <person name="Kauserud H."/>
        </authorList>
    </citation>
    <scope>NUCLEOTIDE SEQUENCE</scope>
    <source>
        <strain evidence="3">CBHHK200</strain>
    </source>
</reference>
<feature type="signal peptide" evidence="2">
    <location>
        <begin position="1"/>
        <end position="26"/>
    </location>
</feature>
<proteinExistence type="predicted"/>
<gene>
    <name evidence="3" type="ORF">C8F04DRAFT_1192654</name>
</gene>
<evidence type="ECO:0000256" key="1">
    <source>
        <dbReference type="SAM" id="MobiDB-lite"/>
    </source>
</evidence>
<evidence type="ECO:0000313" key="4">
    <source>
        <dbReference type="Proteomes" id="UP001218188"/>
    </source>
</evidence>
<feature type="compositionally biased region" description="Polar residues" evidence="1">
    <location>
        <begin position="146"/>
        <end position="157"/>
    </location>
</feature>
<dbReference type="Proteomes" id="UP001218188">
    <property type="component" value="Unassembled WGS sequence"/>
</dbReference>
<evidence type="ECO:0000313" key="3">
    <source>
        <dbReference type="EMBL" id="KAJ7024236.1"/>
    </source>
</evidence>
<protein>
    <submittedName>
        <fullName evidence="3">Uncharacterized protein</fullName>
    </submittedName>
</protein>
<comment type="caution">
    <text evidence="3">The sequence shown here is derived from an EMBL/GenBank/DDBJ whole genome shotgun (WGS) entry which is preliminary data.</text>
</comment>
<feature type="region of interest" description="Disordered" evidence="1">
    <location>
        <begin position="136"/>
        <end position="157"/>
    </location>
</feature>
<dbReference type="EMBL" id="JARJCM010000173">
    <property type="protein sequence ID" value="KAJ7024236.1"/>
    <property type="molecule type" value="Genomic_DNA"/>
</dbReference>
<dbReference type="AlphaFoldDB" id="A0AAD6SCM7"/>
<organism evidence="3 4">
    <name type="scientific">Mycena alexandri</name>
    <dbReference type="NCBI Taxonomy" id="1745969"/>
    <lineage>
        <taxon>Eukaryota</taxon>
        <taxon>Fungi</taxon>
        <taxon>Dikarya</taxon>
        <taxon>Basidiomycota</taxon>
        <taxon>Agaricomycotina</taxon>
        <taxon>Agaricomycetes</taxon>
        <taxon>Agaricomycetidae</taxon>
        <taxon>Agaricales</taxon>
        <taxon>Marasmiineae</taxon>
        <taxon>Mycenaceae</taxon>
        <taxon>Mycena</taxon>
    </lineage>
</organism>
<feature type="chain" id="PRO_5042019368" evidence="2">
    <location>
        <begin position="27"/>
        <end position="201"/>
    </location>
</feature>
<keyword evidence="4" id="KW-1185">Reference proteome</keyword>
<name>A0AAD6SCM7_9AGAR</name>
<sequence>MLIHSIKLPAAISLLPTLHRITLCCADVENESNWDYLEEPSDACSDDEPPDLDEQISLEDALSDNRNFSILSVDQLPGNIIISQQQTSLAACLGLSMPVAAFPERAQHKISKPAVLAPKITKTGKTVTASAKALSKTASAKAPSGKTPSTSVSNQTPVGGCISVAGSDFDANAIEKAIEDAAPTSRPILAEETRKRQALPC</sequence>